<dbReference type="AlphaFoldDB" id="A0A915NPR1"/>
<organism evidence="3 4">
    <name type="scientific">Meloidogyne floridensis</name>
    <dbReference type="NCBI Taxonomy" id="298350"/>
    <lineage>
        <taxon>Eukaryota</taxon>
        <taxon>Metazoa</taxon>
        <taxon>Ecdysozoa</taxon>
        <taxon>Nematoda</taxon>
        <taxon>Chromadorea</taxon>
        <taxon>Rhabditida</taxon>
        <taxon>Tylenchina</taxon>
        <taxon>Tylenchomorpha</taxon>
        <taxon>Tylenchoidea</taxon>
        <taxon>Meloidogynidae</taxon>
        <taxon>Meloidogyninae</taxon>
        <taxon>Meloidogyne</taxon>
    </lineage>
</organism>
<proteinExistence type="inferred from homology"/>
<evidence type="ECO:0000256" key="1">
    <source>
        <dbReference type="ARBA" id="ARBA00008987"/>
    </source>
</evidence>
<sequence>MNFYRYSVTGFDDLQLMLRQLDSRLKQSSHPDRPLPSHIIFVYFTDSKLSDGSNWCEDSAKADPIVWLALDKLEEKLKNEGLNSSNSINNVPIHWVNCQVGARDYWYNPNNPFRRDPQLRLHQIPALLAMFKKGGEWADWGNTEDVSQIYEKEEYFGDLKAIQVVIDDFLHLANERSMLPGMQMLTGTAALTDPTTSINFIGSSDTPMDLETWSKIQAIKTNQENAVISQLAQMAPQKRNLLIKELNNGNSTATTELIKRIIKDLTESRDGQVVFPQLGLASLDRQVEATLNAVDQNLPPPNPFTSNNFFGVSPTTPQPNPFNQMMFVNNNEFSNIPTPLQFNPINPQHRRQQQFASPTTFPLKYLNKNYQNYSSYFIPYLNGETKGFIPRSENSSPFYTFSSPPATPTALSTTLELNKNNERE</sequence>
<dbReference type="GO" id="GO:0047134">
    <property type="term" value="F:protein-disulfide reductase [NAD(P)H] activity"/>
    <property type="evidence" value="ECO:0007669"/>
    <property type="project" value="InterPro"/>
</dbReference>
<dbReference type="PANTHER" id="PTHR12452:SF0">
    <property type="entry name" value="THIOREDOXIN DOMAIN-CONTAINING PROTEIN 17"/>
    <property type="match status" value="1"/>
</dbReference>
<dbReference type="GO" id="GO:0005829">
    <property type="term" value="C:cytosol"/>
    <property type="evidence" value="ECO:0007669"/>
    <property type="project" value="TreeGrafter"/>
</dbReference>
<dbReference type="WBParaSite" id="scf7180000419706.g4210">
    <property type="protein sequence ID" value="scf7180000419706.g4210"/>
    <property type="gene ID" value="scf7180000419706.g4210"/>
</dbReference>
<protein>
    <submittedName>
        <fullName evidence="4">Thioredoxin domain-containing protein</fullName>
    </submittedName>
</protein>
<dbReference type="Pfam" id="PF06110">
    <property type="entry name" value="TXD17-like_Trx"/>
    <property type="match status" value="1"/>
</dbReference>
<dbReference type="Proteomes" id="UP000887560">
    <property type="component" value="Unplaced"/>
</dbReference>
<dbReference type="InterPro" id="IPR010357">
    <property type="entry name" value="TXNDC17_dom"/>
</dbReference>
<feature type="domain" description="Thioredoxin" evidence="2">
    <location>
        <begin position="37"/>
        <end position="130"/>
    </location>
</feature>
<evidence type="ECO:0000259" key="2">
    <source>
        <dbReference type="Pfam" id="PF06110"/>
    </source>
</evidence>
<comment type="similarity">
    <text evidence="1">Belongs to the thioredoxin family.</text>
</comment>
<name>A0A915NPR1_9BILA</name>
<accession>A0A915NPR1</accession>
<reference evidence="4" key="1">
    <citation type="submission" date="2022-11" db="UniProtKB">
        <authorList>
            <consortium name="WormBaseParasite"/>
        </authorList>
    </citation>
    <scope>IDENTIFICATION</scope>
</reference>
<evidence type="ECO:0000313" key="4">
    <source>
        <dbReference type="WBParaSite" id="scf7180000419706.g4210"/>
    </source>
</evidence>
<dbReference type="Gene3D" id="3.40.30.10">
    <property type="entry name" value="Glutaredoxin"/>
    <property type="match status" value="1"/>
</dbReference>
<dbReference type="PANTHER" id="PTHR12452">
    <property type="entry name" value="42-9-9 PROTEIN-RELATED"/>
    <property type="match status" value="1"/>
</dbReference>
<keyword evidence="3" id="KW-1185">Reference proteome</keyword>
<evidence type="ECO:0000313" key="3">
    <source>
        <dbReference type="Proteomes" id="UP000887560"/>
    </source>
</evidence>
<dbReference type="InterPro" id="IPR045108">
    <property type="entry name" value="TXNDC17-like"/>
</dbReference>